<dbReference type="Proteomes" id="UP001178507">
    <property type="component" value="Unassembled WGS sequence"/>
</dbReference>
<keyword evidence="3" id="KW-0472">Membrane</keyword>
<dbReference type="GO" id="GO:0043813">
    <property type="term" value="F:phosphatidylinositol-3,5-bisphosphate 5-phosphatase activity"/>
    <property type="evidence" value="ECO:0007669"/>
    <property type="project" value="InterPro"/>
</dbReference>
<proteinExistence type="predicted"/>
<dbReference type="PROSITE" id="PS50275">
    <property type="entry name" value="SAC"/>
    <property type="match status" value="1"/>
</dbReference>
<sequence length="994" mass="113455">MCDVLGPPQRTCPFQRYHVYRSRNTILVFGIDKVKKEYSCLKIPKKEEVLELQEGEQRFPLDQLEPHLASLRRDGLEEVALRASGLVGFIRFTGGYYLILIKSHKKVGRIGHHFVLSIESTALVPLFNDASKEEKNFKDQFHKLNLSKDFYYSYSYELSRTMQQNLADAKSTGPKLRPLFLETDPNKHHRFVWNHYHMTPFFAKEGWQHWCLSIIHGFFGNTRCSSFGWSFSVALIARRSRFYAGTRYRKRGLNVHGQVGNDVETEQLLCDDSTRNFASGHVMSFVQIRGSVPLFWSQEAAAYNPKPPVVYPRCDPTLSATRKHFVDLLERYGTPQLVVNLMKAKKVDSYEVRLSKHFESAIERMNRELPPEVRIMYRPFDMKNHAKSNNSIFEVFSRLAESVVTRVGFFHTKLGLEGKPERLQNGVVRTNCVDCLDRTNVLQFFVGLEVMKQQLTAMSLLPEPKMDFESQAVLVLSELYDVMGDHVALQYAGSIAHKKYQLLGSRPRMMPTSKELLTSIHRHYHNSFTDSEKQASQNLFLGLYQPSKHPPMEKLDCDSWLHHQPLEDDYTPGGWWLEPLRRHQESMAPLLSDQEQYQVKLSPEDLRKWFQQVHKTQKYTHFEKLLANVDATFAFVQINPGHRPLRKLRAASRSGPPLTLKSTACPTPLAPEVLAVYKAYVGRIKLAKFDAVLPKFRSVFLEEAPKRVAPGDALKLYEDMKRLLRKLRKQRTDEKGSKSLKEKYEKLVRSLPLHSDMPRIQSAQAPLRHAQASGSAAPMTPQPAKTLSWEGDASLALCRYCHQVFALTPSTSAPALCPRHQRRERQLQKFVQGPEREEPSTKLPPPSAEKPWQGWTRAWGSAKEKEKCQGEEDTTNKAQAEDPKAARLELLRPYIFPHGPLPTPKTGQELGLPSWYLAPSSSPPSVRSHMAQPLQPRAKSGITKDKSKVRRNSNAGHTLGAHVRTPSANLASPKAEMVGRSIFGNVVQLIEDLK</sequence>
<reference evidence="6" key="1">
    <citation type="submission" date="2023-08" db="EMBL/GenBank/DDBJ databases">
        <authorList>
            <person name="Chen Y."/>
            <person name="Shah S."/>
            <person name="Dougan E. K."/>
            <person name="Thang M."/>
            <person name="Chan C."/>
        </authorList>
    </citation>
    <scope>NUCLEOTIDE SEQUENCE</scope>
</reference>
<feature type="region of interest" description="Disordered" evidence="4">
    <location>
        <begin position="763"/>
        <end position="786"/>
    </location>
</feature>
<evidence type="ECO:0000256" key="3">
    <source>
        <dbReference type="ARBA" id="ARBA00023136"/>
    </source>
</evidence>
<keyword evidence="7" id="KW-1185">Reference proteome</keyword>
<evidence type="ECO:0000259" key="5">
    <source>
        <dbReference type="PROSITE" id="PS50275"/>
    </source>
</evidence>
<accession>A0AA36MWY4</accession>
<dbReference type="InterPro" id="IPR002013">
    <property type="entry name" value="SAC_dom"/>
</dbReference>
<comment type="subcellular location">
    <subcellularLocation>
        <location evidence="1">Endomembrane system</location>
    </subcellularLocation>
</comment>
<dbReference type="GO" id="GO:0046856">
    <property type="term" value="P:phosphatidylinositol dephosphorylation"/>
    <property type="evidence" value="ECO:0007669"/>
    <property type="project" value="InterPro"/>
</dbReference>
<protein>
    <recommendedName>
        <fullName evidence="5">SAC domain-containing protein</fullName>
    </recommendedName>
</protein>
<dbReference type="GO" id="GO:0012505">
    <property type="term" value="C:endomembrane system"/>
    <property type="evidence" value="ECO:0007669"/>
    <property type="project" value="UniProtKB-SubCell"/>
</dbReference>
<feature type="domain" description="SAC" evidence="5">
    <location>
        <begin position="141"/>
        <end position="493"/>
    </location>
</feature>
<dbReference type="PANTHER" id="PTHR45738:SF5">
    <property type="entry name" value="POLYPHOSPHOINOSITIDE PHOSPHATASE"/>
    <property type="match status" value="1"/>
</dbReference>
<keyword evidence="2" id="KW-0378">Hydrolase</keyword>
<dbReference type="EMBL" id="CAUJNA010001402">
    <property type="protein sequence ID" value="CAJ1386688.1"/>
    <property type="molecule type" value="Genomic_DNA"/>
</dbReference>
<dbReference type="Pfam" id="PF02383">
    <property type="entry name" value="Syja_N"/>
    <property type="match status" value="1"/>
</dbReference>
<feature type="region of interest" description="Disordered" evidence="4">
    <location>
        <begin position="923"/>
        <end position="970"/>
    </location>
</feature>
<dbReference type="PANTHER" id="PTHR45738">
    <property type="entry name" value="POLYPHOSPHOINOSITIDE PHOSPHATASE"/>
    <property type="match status" value="1"/>
</dbReference>
<evidence type="ECO:0000313" key="7">
    <source>
        <dbReference type="Proteomes" id="UP001178507"/>
    </source>
</evidence>
<dbReference type="AlphaFoldDB" id="A0AA36MWY4"/>
<evidence type="ECO:0000256" key="2">
    <source>
        <dbReference type="ARBA" id="ARBA00022801"/>
    </source>
</evidence>
<organism evidence="6 7">
    <name type="scientific">Effrenium voratum</name>
    <dbReference type="NCBI Taxonomy" id="2562239"/>
    <lineage>
        <taxon>Eukaryota</taxon>
        <taxon>Sar</taxon>
        <taxon>Alveolata</taxon>
        <taxon>Dinophyceae</taxon>
        <taxon>Suessiales</taxon>
        <taxon>Symbiodiniaceae</taxon>
        <taxon>Effrenium</taxon>
    </lineage>
</organism>
<evidence type="ECO:0000256" key="4">
    <source>
        <dbReference type="SAM" id="MobiDB-lite"/>
    </source>
</evidence>
<evidence type="ECO:0000313" key="6">
    <source>
        <dbReference type="EMBL" id="CAJ1386688.1"/>
    </source>
</evidence>
<dbReference type="InterPro" id="IPR043573">
    <property type="entry name" value="Fig4-like"/>
</dbReference>
<gene>
    <name evidence="6" type="ORF">EVOR1521_LOCUS12921</name>
</gene>
<feature type="region of interest" description="Disordered" evidence="4">
    <location>
        <begin position="829"/>
        <end position="884"/>
    </location>
</feature>
<evidence type="ECO:0000256" key="1">
    <source>
        <dbReference type="ARBA" id="ARBA00004308"/>
    </source>
</evidence>
<name>A0AA36MWY4_9DINO</name>
<comment type="caution">
    <text evidence="6">The sequence shown here is derived from an EMBL/GenBank/DDBJ whole genome shotgun (WGS) entry which is preliminary data.</text>
</comment>